<protein>
    <submittedName>
        <fullName evidence="1">Uncharacterized protein</fullName>
    </submittedName>
</protein>
<evidence type="ECO:0000313" key="2">
    <source>
        <dbReference type="Proteomes" id="UP000286701"/>
    </source>
</evidence>
<dbReference type="EMBL" id="SBIW01000007">
    <property type="protein sequence ID" value="RWY50283.1"/>
    <property type="molecule type" value="Genomic_DNA"/>
</dbReference>
<accession>A0A444MM09</accession>
<name>A0A444MM09_9SPHI</name>
<dbReference type="Proteomes" id="UP000286701">
    <property type="component" value="Unassembled WGS sequence"/>
</dbReference>
<dbReference type="AlphaFoldDB" id="A0A444MM09"/>
<dbReference type="RefSeq" id="WP_128535014.1">
    <property type="nucleotide sequence ID" value="NZ_SBIW01000007.1"/>
</dbReference>
<keyword evidence="2" id="KW-1185">Reference proteome</keyword>
<gene>
    <name evidence="1" type="ORF">EPL05_16165</name>
</gene>
<organism evidence="1 2">
    <name type="scientific">Mucilaginibacter gilvus</name>
    <dbReference type="NCBI Taxonomy" id="2305909"/>
    <lineage>
        <taxon>Bacteria</taxon>
        <taxon>Pseudomonadati</taxon>
        <taxon>Bacteroidota</taxon>
        <taxon>Sphingobacteriia</taxon>
        <taxon>Sphingobacteriales</taxon>
        <taxon>Sphingobacteriaceae</taxon>
        <taxon>Mucilaginibacter</taxon>
    </lineage>
</organism>
<reference evidence="1 2" key="1">
    <citation type="submission" date="2019-01" db="EMBL/GenBank/DDBJ databases">
        <title>Mucilaginibacter antarcticum sp. nov., isolated from antarctic soil.</title>
        <authorList>
            <person name="Yan Y.-Q."/>
            <person name="Du Z.-J."/>
        </authorList>
    </citation>
    <scope>NUCLEOTIDE SEQUENCE [LARGE SCALE GENOMIC DNA]</scope>
    <source>
        <strain evidence="1 2">F01003</strain>
    </source>
</reference>
<proteinExistence type="predicted"/>
<dbReference type="OrthoDB" id="1333924at2"/>
<comment type="caution">
    <text evidence="1">The sequence shown here is derived from an EMBL/GenBank/DDBJ whole genome shotgun (WGS) entry which is preliminary data.</text>
</comment>
<evidence type="ECO:0000313" key="1">
    <source>
        <dbReference type="EMBL" id="RWY50283.1"/>
    </source>
</evidence>
<sequence>MRTLIERYLNGEDGKSVYADICNLKQGAFSNEHFDDVIAVLTETFERVAYNLNLIQQELATIGYCFKTEFNSNSDKPLVAPLPGTDKLLTLLDTAVAEFGKVPLSLKMFYKAVAGCNFAWDYESSPDLLWDEADPIQIASLDDLVEYVSSDDWKDYMNDCLEIYNEPALELAADYLHKDNISGGAAYSLQLTGEDCVDAIFLNEPNGTNFIGYLRVCMESCGFPGRGKFRQEQRFTNFCAKVSPLLKRI</sequence>